<accession>A0ABY7WQC1</accession>
<organism evidence="2 3">
    <name type="scientific">Lacticaseibacillus pabuli</name>
    <dbReference type="NCBI Taxonomy" id="3025672"/>
    <lineage>
        <taxon>Bacteria</taxon>
        <taxon>Bacillati</taxon>
        <taxon>Bacillota</taxon>
        <taxon>Bacilli</taxon>
        <taxon>Lactobacillales</taxon>
        <taxon>Lactobacillaceae</taxon>
        <taxon>Lacticaseibacillus</taxon>
    </lineage>
</organism>
<keyword evidence="1" id="KW-0175">Coiled coil</keyword>
<evidence type="ECO:0000256" key="1">
    <source>
        <dbReference type="SAM" id="Coils"/>
    </source>
</evidence>
<gene>
    <name evidence="2" type="ORF">PQ472_07915</name>
</gene>
<dbReference type="EMBL" id="CP117884">
    <property type="protein sequence ID" value="WDF81851.1"/>
    <property type="molecule type" value="Genomic_DNA"/>
</dbReference>
<dbReference type="Proteomes" id="UP001220377">
    <property type="component" value="Chromosome"/>
</dbReference>
<sequence>MAETANELMPLKPDSVTYTPGNVVFKDYEAIKASAIRLAENVKSVEVTEETVATNKKLRAQINKQVKALNDYRINIHKSIMGNYTEFEDEVNLITSTVKDANNAMDAQIKTLEEQEREQRKDGIEQLFALHVQAYDKFPLSVEDFLIDNPSALNKSTSDTKVEEMVASWLDSTAKDIAAINLMADSTTIMSYYLSTHNLTDAVTLANQDNIRRKNAEAALQSHVNNEPAPEPQTVQSYTFTVPAALAPAVKQFMTDNNITFTEKENY</sequence>
<evidence type="ECO:0000313" key="2">
    <source>
        <dbReference type="EMBL" id="WDF81851.1"/>
    </source>
</evidence>
<dbReference type="InterPro" id="IPR009785">
    <property type="entry name" value="Prophage_Lj928_Orf309"/>
</dbReference>
<proteinExistence type="predicted"/>
<feature type="coiled-coil region" evidence="1">
    <location>
        <begin position="55"/>
        <end position="122"/>
    </location>
</feature>
<dbReference type="Pfam" id="PF07083">
    <property type="entry name" value="DUF1351"/>
    <property type="match status" value="1"/>
</dbReference>
<evidence type="ECO:0000313" key="3">
    <source>
        <dbReference type="Proteomes" id="UP001220377"/>
    </source>
</evidence>
<protein>
    <submittedName>
        <fullName evidence="2">DUF1351 domain-containing protein</fullName>
    </submittedName>
</protein>
<keyword evidence="3" id="KW-1185">Reference proteome</keyword>
<name>A0ABY7WQC1_9LACO</name>
<dbReference type="RefSeq" id="WP_274258891.1">
    <property type="nucleotide sequence ID" value="NZ_CP117884.1"/>
</dbReference>
<reference evidence="2 3" key="1">
    <citation type="submission" date="2023-02" db="EMBL/GenBank/DDBJ databases">
        <title>Genome sequence of Lacticaseibacillus sp. KACC 23028.</title>
        <authorList>
            <person name="Kim S."/>
            <person name="Heo J."/>
            <person name="Kwon S.-W."/>
        </authorList>
    </citation>
    <scope>NUCLEOTIDE SEQUENCE [LARGE SCALE GENOMIC DNA]</scope>
    <source>
        <strain evidence="2 3">KACC 23028</strain>
    </source>
</reference>